<evidence type="ECO:0000259" key="2">
    <source>
        <dbReference type="Pfam" id="PF13635"/>
    </source>
</evidence>
<dbReference type="SUPFAM" id="SSF52540">
    <property type="entry name" value="P-loop containing nucleoside triphosphate hydrolases"/>
    <property type="match status" value="1"/>
</dbReference>
<evidence type="ECO:0000313" key="3">
    <source>
        <dbReference type="EMBL" id="KFJ04197.1"/>
    </source>
</evidence>
<dbReference type="OrthoDB" id="128089at2"/>
<sequence length="388" mass="43767">MESIIPRLLADRALQLAQWFPVVSVTGPRQSGKSTMVKATFPDYGYVNLENPQTRAEALEDPVGFIRRRPSRLIVDEAQYAPDLFSMIQVVSDENGVSGQYIMSGSQNFLLLKNIKQSLAGRVGMLRLLPLSYSETRTVDAALDADGFALQGGYPRLCSTGMPAGLFFENYVDTYIERDVSGYLDVRNLSDFRRFLDLCALSVAGLVNYTNLAKETGVDLRTAKGWLSMLESSYVAFRLEPYHVNARKRLAKTPKLYFYDTGLLCYLLGITSIEALLAHPKFGDIFENLIVEETMKRHLNAGREPRLMFYRDDSKIEVDLLDFTDSDNRRLIEIKSGQTYHDRFAQHLAAVGGVLGIERSQQYVVCRVERSYTAKGVNVVTAKDWMGW</sequence>
<dbReference type="InterPro" id="IPR025420">
    <property type="entry name" value="DUF4143"/>
</dbReference>
<dbReference type="EMBL" id="JGZR01000005">
    <property type="protein sequence ID" value="KFJ04197.1"/>
    <property type="molecule type" value="Genomic_DNA"/>
</dbReference>
<dbReference type="InterPro" id="IPR041682">
    <property type="entry name" value="AAA_14"/>
</dbReference>
<comment type="caution">
    <text evidence="3">The sequence shown here is derived from an EMBL/GenBank/DDBJ whole genome shotgun (WGS) entry which is preliminary data.</text>
</comment>
<feature type="domain" description="DUF4143" evidence="2">
    <location>
        <begin position="177"/>
        <end position="337"/>
    </location>
</feature>
<dbReference type="Pfam" id="PF13635">
    <property type="entry name" value="DUF4143"/>
    <property type="match status" value="1"/>
</dbReference>
<name>A0A087E8U6_9BIFI</name>
<dbReference type="Proteomes" id="UP000029055">
    <property type="component" value="Unassembled WGS sequence"/>
</dbReference>
<evidence type="ECO:0000259" key="1">
    <source>
        <dbReference type="Pfam" id="PF13173"/>
    </source>
</evidence>
<gene>
    <name evidence="3" type="ORF">BISU_1235</name>
</gene>
<evidence type="ECO:0000313" key="4">
    <source>
        <dbReference type="Proteomes" id="UP000029055"/>
    </source>
</evidence>
<proteinExistence type="predicted"/>
<organism evidence="3 4">
    <name type="scientific">Bifidobacterium subtile</name>
    <dbReference type="NCBI Taxonomy" id="77635"/>
    <lineage>
        <taxon>Bacteria</taxon>
        <taxon>Bacillati</taxon>
        <taxon>Actinomycetota</taxon>
        <taxon>Actinomycetes</taxon>
        <taxon>Bifidobacteriales</taxon>
        <taxon>Bifidobacteriaceae</taxon>
        <taxon>Bifidobacterium</taxon>
    </lineage>
</organism>
<dbReference type="STRING" id="77635.BISU_1235"/>
<dbReference type="PANTHER" id="PTHR43566:SF2">
    <property type="entry name" value="DUF4143 DOMAIN-CONTAINING PROTEIN"/>
    <property type="match status" value="1"/>
</dbReference>
<dbReference type="InterPro" id="IPR027417">
    <property type="entry name" value="P-loop_NTPase"/>
</dbReference>
<keyword evidence="4" id="KW-1185">Reference proteome</keyword>
<dbReference type="Pfam" id="PF13173">
    <property type="entry name" value="AAA_14"/>
    <property type="match status" value="1"/>
</dbReference>
<dbReference type="PANTHER" id="PTHR43566">
    <property type="entry name" value="CONSERVED PROTEIN"/>
    <property type="match status" value="1"/>
</dbReference>
<feature type="domain" description="AAA" evidence="1">
    <location>
        <begin position="21"/>
        <end position="135"/>
    </location>
</feature>
<dbReference type="AlphaFoldDB" id="A0A087E8U6"/>
<accession>A0A087E8U6</accession>
<dbReference type="eggNOG" id="COG1373">
    <property type="taxonomic scope" value="Bacteria"/>
</dbReference>
<reference evidence="3 4" key="1">
    <citation type="submission" date="2014-03" db="EMBL/GenBank/DDBJ databases">
        <title>Genomics of Bifidobacteria.</title>
        <authorList>
            <person name="Ventura M."/>
            <person name="Milani C."/>
            <person name="Lugli G.A."/>
        </authorList>
    </citation>
    <scope>NUCLEOTIDE SEQUENCE [LARGE SCALE GENOMIC DNA]</scope>
    <source>
        <strain evidence="3 4">LMG 11597</strain>
    </source>
</reference>
<protein>
    <submittedName>
        <fullName evidence="3">AAA domain protein</fullName>
    </submittedName>
</protein>